<dbReference type="SMART" id="SM00764">
    <property type="entry name" value="Citrate_ly_lig"/>
    <property type="match status" value="1"/>
</dbReference>
<evidence type="ECO:0000256" key="1">
    <source>
        <dbReference type="ARBA" id="ARBA00022741"/>
    </source>
</evidence>
<keyword evidence="1" id="KW-0547">Nucleotide-binding</keyword>
<protein>
    <submittedName>
        <fullName evidence="5">[citrate (Pro-3S)-lyase] ligase</fullName>
        <ecNumber evidence="5">6.2.1.22</ecNumber>
    </submittedName>
</protein>
<keyword evidence="6" id="KW-1185">Reference proteome</keyword>
<gene>
    <name evidence="5" type="primary">citC</name>
    <name evidence="5" type="ORF">NX720_16040</name>
</gene>
<dbReference type="PANTHER" id="PTHR40599">
    <property type="entry name" value="[CITRATE [PRO-3S]-LYASE] LIGASE"/>
    <property type="match status" value="1"/>
</dbReference>
<dbReference type="InterPro" id="IPR013166">
    <property type="entry name" value="Citrate_lyase_ligase_C"/>
</dbReference>
<dbReference type="SUPFAM" id="SSF52374">
    <property type="entry name" value="Nucleotidylyl transferase"/>
    <property type="match status" value="1"/>
</dbReference>
<dbReference type="PANTHER" id="PTHR40599:SF1">
    <property type="entry name" value="[CITRATE [PRO-3S]-LYASE] LIGASE"/>
    <property type="match status" value="1"/>
</dbReference>
<feature type="compositionally biased region" description="Basic residues" evidence="3">
    <location>
        <begin position="343"/>
        <end position="385"/>
    </location>
</feature>
<evidence type="ECO:0000259" key="4">
    <source>
        <dbReference type="SMART" id="SM00764"/>
    </source>
</evidence>
<dbReference type="GO" id="GO:0008771">
    <property type="term" value="F:[citrate (pro-3S)-lyase] ligase activity"/>
    <property type="evidence" value="ECO:0007669"/>
    <property type="project" value="UniProtKB-EC"/>
</dbReference>
<feature type="region of interest" description="Disordered" evidence="3">
    <location>
        <begin position="337"/>
        <end position="399"/>
    </location>
</feature>
<evidence type="ECO:0000256" key="3">
    <source>
        <dbReference type="SAM" id="MobiDB-lite"/>
    </source>
</evidence>
<organism evidence="5 6">
    <name type="scientific">Endozoicomonas euniceicola</name>
    <dbReference type="NCBI Taxonomy" id="1234143"/>
    <lineage>
        <taxon>Bacteria</taxon>
        <taxon>Pseudomonadati</taxon>
        <taxon>Pseudomonadota</taxon>
        <taxon>Gammaproteobacteria</taxon>
        <taxon>Oceanospirillales</taxon>
        <taxon>Endozoicomonadaceae</taxon>
        <taxon>Endozoicomonas</taxon>
    </lineage>
</organism>
<dbReference type="PIRSF" id="PIRSF005751">
    <property type="entry name" value="Acet_citr_lig"/>
    <property type="match status" value="1"/>
</dbReference>
<evidence type="ECO:0000313" key="5">
    <source>
        <dbReference type="EMBL" id="UYM14399.1"/>
    </source>
</evidence>
<feature type="domain" description="Citrate lyase ligase C-terminal" evidence="4">
    <location>
        <begin position="145"/>
        <end position="331"/>
    </location>
</feature>
<keyword evidence="5" id="KW-0436">Ligase</keyword>
<proteinExistence type="predicted"/>
<sequence>MLFEQDRIEIITARKKTQVEEFLKIRGLTLEADVELTIGLFRGKTLIGTGSIAGNIIKCVAVSCKVTGEGIALKLVSELVNHAYSMGRRKLYVYTKPQYRPIFSGAGFSTLAEVPETVTLLENSSSRLATYIKELEQYRKTGANIAGIVMNANPFTLGHRYLVEKACQENDWVHLFVVKEDASEFAYDVRLRLILDGLEHLDNVTVHEGSDYIISKATFPTYFIKDKQIVEDAHARLDLTLFRNHIAPALGINRRYVGSEPFCTVTSHYNRVMKEVFDDSAMPCPVIEVKEVRRHEQSGHAVSASRVRELIGSGELDKLSALVPASTLSYINKEHINKEHTNKGHTNKGHTNKGHTNKGHTNKGHTNKGHTNKGHTNKGHTNKGHTNKEYPANPFYTMN</sequence>
<dbReference type="InterPro" id="IPR004821">
    <property type="entry name" value="Cyt_trans-like"/>
</dbReference>
<dbReference type="InterPro" id="IPR016181">
    <property type="entry name" value="Acyl_CoA_acyltransferase"/>
</dbReference>
<dbReference type="Pfam" id="PF08218">
    <property type="entry name" value="Citrate_ly_lig"/>
    <property type="match status" value="1"/>
</dbReference>
<dbReference type="RefSeq" id="WP_262595852.1">
    <property type="nucleotide sequence ID" value="NZ_CP103300.1"/>
</dbReference>
<dbReference type="SUPFAM" id="SSF55729">
    <property type="entry name" value="Acyl-CoA N-acyltransferases (Nat)"/>
    <property type="match status" value="1"/>
</dbReference>
<dbReference type="Proteomes" id="UP001163255">
    <property type="component" value="Chromosome"/>
</dbReference>
<dbReference type="NCBIfam" id="TIGR00124">
    <property type="entry name" value="cit_ly_ligase"/>
    <property type="match status" value="1"/>
</dbReference>
<reference evidence="5" key="1">
    <citation type="submission" date="2022-10" db="EMBL/GenBank/DDBJ databases">
        <title>Completed Genome Sequence of two octocoral isolated bacterium, Endozoicomonas euniceicola EF212T and Endozoicomonas gorgoniicola PS125T.</title>
        <authorList>
            <person name="Chiou Y.-J."/>
            <person name="Chen Y.-H."/>
        </authorList>
    </citation>
    <scope>NUCLEOTIDE SEQUENCE</scope>
    <source>
        <strain evidence="5">EF212</strain>
    </source>
</reference>
<dbReference type="Gene3D" id="3.40.50.620">
    <property type="entry name" value="HUPs"/>
    <property type="match status" value="1"/>
</dbReference>
<dbReference type="InterPro" id="IPR005216">
    <property type="entry name" value="Citrate_lyase_ligase"/>
</dbReference>
<dbReference type="NCBIfam" id="TIGR00125">
    <property type="entry name" value="cyt_tran_rel"/>
    <property type="match status" value="1"/>
</dbReference>
<keyword evidence="2" id="KW-0067">ATP-binding</keyword>
<evidence type="ECO:0000256" key="2">
    <source>
        <dbReference type="ARBA" id="ARBA00022840"/>
    </source>
</evidence>
<dbReference type="InterPro" id="IPR014729">
    <property type="entry name" value="Rossmann-like_a/b/a_fold"/>
</dbReference>
<dbReference type="CDD" id="cd02169">
    <property type="entry name" value="Citrate_lyase_ligase"/>
    <property type="match status" value="1"/>
</dbReference>
<accession>A0ABY6GNS1</accession>
<name>A0ABY6GNS1_9GAMM</name>
<dbReference type="EMBL" id="CP103300">
    <property type="protein sequence ID" value="UYM14399.1"/>
    <property type="molecule type" value="Genomic_DNA"/>
</dbReference>
<evidence type="ECO:0000313" key="6">
    <source>
        <dbReference type="Proteomes" id="UP001163255"/>
    </source>
</evidence>
<dbReference type="EC" id="6.2.1.22" evidence="5"/>